<accession>A0A1S2N293</accession>
<comment type="caution">
    <text evidence="2">The sequence shown here is derived from an EMBL/GenBank/DDBJ whole genome shotgun (WGS) entry which is preliminary data.</text>
</comment>
<evidence type="ECO:0000256" key="1">
    <source>
        <dbReference type="SAM" id="MobiDB-lite"/>
    </source>
</evidence>
<feature type="compositionally biased region" description="Low complexity" evidence="1">
    <location>
        <begin position="366"/>
        <end position="397"/>
    </location>
</feature>
<feature type="region of interest" description="Disordered" evidence="1">
    <location>
        <begin position="291"/>
        <end position="341"/>
    </location>
</feature>
<dbReference type="RefSeq" id="WP_075514414.1">
    <property type="nucleotide sequence ID" value="NZ_MODZ01000003.1"/>
</dbReference>
<dbReference type="Proteomes" id="UP000179540">
    <property type="component" value="Unassembled WGS sequence"/>
</dbReference>
<evidence type="ECO:0000313" key="2">
    <source>
        <dbReference type="EMBL" id="OIJ36508.1"/>
    </source>
</evidence>
<proteinExistence type="predicted"/>
<gene>
    <name evidence="2" type="ORF">BK826_03665</name>
</gene>
<reference evidence="2 3" key="1">
    <citation type="submission" date="2016-10" db="EMBL/GenBank/DDBJ databases">
        <title>Draft genome sequence of strain LCT isolated from the Shenzhou X spacecraft of China.</title>
        <authorList>
            <person name="Huang B."/>
        </authorList>
    </citation>
    <scope>NUCLEOTIDE SEQUENCE [LARGE SCALE GENOMIC DNA]</scope>
    <source>
        <strain evidence="2 3">LCT-H5</strain>
    </source>
</reference>
<sequence>MDSLPIPSPDAPEHSALVRAALRAQARARPELLGGLAAGAEGLREALDWSAQGVGADETACVWLGDLRWARALGLSPEEATPVPPEAWWEPEVARLAPADFAERHPLLARALCAGDMPYPARTPFTELADDTFLPRLAVLPLHPREGLEQLGQLAVNLTALTHGHPEALAAGLVIVLHRRALIGLGAEEAEALGDAGDGADPQHRAPAQLRERARRRVLELLSPRDPGGSAPSAGLLASYGATGATRSGLARILAAAPLSAAVLADPDAAPTAQDRGGDEVPGCVRALARELTGPAPQRPGCDPGDGGTEADAEARSEAEFAAPSEAAQSPTAWAELASTDQSAEQLADRLTERWVESVRRWWEVWGTPGRRPAALPLRPPLRSSGRPARRPGAGSPRRSRGSSHTPRPAGA</sequence>
<dbReference type="EMBL" id="MODZ01000003">
    <property type="protein sequence ID" value="OIJ36508.1"/>
    <property type="molecule type" value="Genomic_DNA"/>
</dbReference>
<evidence type="ECO:0000313" key="3">
    <source>
        <dbReference type="Proteomes" id="UP000179540"/>
    </source>
</evidence>
<protein>
    <submittedName>
        <fullName evidence="2">Uncharacterized protein</fullName>
    </submittedName>
</protein>
<name>A0A1S2N293_9MICC</name>
<organism evidence="2 3">
    <name type="scientific">Rothia kristinae</name>
    <dbReference type="NCBI Taxonomy" id="37923"/>
    <lineage>
        <taxon>Bacteria</taxon>
        <taxon>Bacillati</taxon>
        <taxon>Actinomycetota</taxon>
        <taxon>Actinomycetes</taxon>
        <taxon>Micrococcales</taxon>
        <taxon>Micrococcaceae</taxon>
        <taxon>Rothia</taxon>
    </lineage>
</organism>
<dbReference type="OrthoDB" id="4871367at2"/>
<feature type="compositionally biased region" description="Low complexity" evidence="1">
    <location>
        <begin position="320"/>
        <end position="330"/>
    </location>
</feature>
<feature type="region of interest" description="Disordered" evidence="1">
    <location>
        <begin position="366"/>
        <end position="412"/>
    </location>
</feature>
<dbReference type="AlphaFoldDB" id="A0A1S2N293"/>